<keyword evidence="2" id="KW-0732">Signal</keyword>
<evidence type="ECO:0008006" key="5">
    <source>
        <dbReference type="Google" id="ProtNLM"/>
    </source>
</evidence>
<evidence type="ECO:0000256" key="2">
    <source>
        <dbReference type="SAM" id="SignalP"/>
    </source>
</evidence>
<sequence length="166" mass="16909">MKGLHSLLAAALLAACTAPAPPADKTPSETPSTDAELPAPPASAGLPAPTTLAGEWKIVTIDGEDFNEPYGLALSADASKVWWEPRCAGMVRGYTIEGPVIRIGRAPSLGPPLAPGTPPPPVCAIGLPPRLPEAVRALDAATAIRRTPSNGVELSGGGHSLLLFSQ</sequence>
<gene>
    <name evidence="3" type="ORF">B0I00_1463</name>
</gene>
<feature type="chain" id="PRO_5014858064" description="Protease inhibitor Inh" evidence="2">
    <location>
        <begin position="21"/>
        <end position="166"/>
    </location>
</feature>
<keyword evidence="4" id="KW-1185">Reference proteome</keyword>
<accession>A0A2N0HJV6</accession>
<evidence type="ECO:0000313" key="4">
    <source>
        <dbReference type="Proteomes" id="UP000232587"/>
    </source>
</evidence>
<comment type="caution">
    <text evidence="3">The sequence shown here is derived from an EMBL/GenBank/DDBJ whole genome shotgun (WGS) entry which is preliminary data.</text>
</comment>
<dbReference type="AlphaFoldDB" id="A0A2N0HJV6"/>
<dbReference type="PROSITE" id="PS51257">
    <property type="entry name" value="PROKAR_LIPOPROTEIN"/>
    <property type="match status" value="1"/>
</dbReference>
<dbReference type="OrthoDB" id="7432862at2"/>
<name>A0A2N0HJV6_9SPHN</name>
<dbReference type="RefSeq" id="WP_100866730.1">
    <property type="nucleotide sequence ID" value="NZ_PHUF01000003.1"/>
</dbReference>
<proteinExistence type="predicted"/>
<reference evidence="3 4" key="1">
    <citation type="submission" date="2017-11" db="EMBL/GenBank/DDBJ databases">
        <title>Genomic Encyclopedia of Type Strains, Phase III (KMG-III): the genomes of soil and plant-associated and newly described type strains.</title>
        <authorList>
            <person name="Whitman W."/>
        </authorList>
    </citation>
    <scope>NUCLEOTIDE SEQUENCE [LARGE SCALE GENOMIC DNA]</scope>
    <source>
        <strain evidence="3 4">CGMCC 1.12274</strain>
    </source>
</reference>
<evidence type="ECO:0000256" key="1">
    <source>
        <dbReference type="SAM" id="MobiDB-lite"/>
    </source>
</evidence>
<dbReference type="Proteomes" id="UP000232587">
    <property type="component" value="Unassembled WGS sequence"/>
</dbReference>
<dbReference type="EMBL" id="PHUF01000003">
    <property type="protein sequence ID" value="PKB19233.1"/>
    <property type="molecule type" value="Genomic_DNA"/>
</dbReference>
<feature type="region of interest" description="Disordered" evidence="1">
    <location>
        <begin position="20"/>
        <end position="48"/>
    </location>
</feature>
<evidence type="ECO:0000313" key="3">
    <source>
        <dbReference type="EMBL" id="PKB19233.1"/>
    </source>
</evidence>
<protein>
    <recommendedName>
        <fullName evidence="5">Protease inhibitor Inh</fullName>
    </recommendedName>
</protein>
<feature type="signal peptide" evidence="2">
    <location>
        <begin position="1"/>
        <end position="20"/>
    </location>
</feature>
<organism evidence="3 4">
    <name type="scientific">Novosphingobium kunmingense</name>
    <dbReference type="NCBI Taxonomy" id="1211806"/>
    <lineage>
        <taxon>Bacteria</taxon>
        <taxon>Pseudomonadati</taxon>
        <taxon>Pseudomonadota</taxon>
        <taxon>Alphaproteobacteria</taxon>
        <taxon>Sphingomonadales</taxon>
        <taxon>Sphingomonadaceae</taxon>
        <taxon>Novosphingobium</taxon>
    </lineage>
</organism>